<protein>
    <recommendedName>
        <fullName evidence="10">Cobalt transport protein CbiN</fullName>
    </recommendedName>
    <alternativeName>
        <fullName evidence="10">Energy-coupling factor transporter probable substrate-capture protein CbiN</fullName>
        <shortName evidence="10">ECF transporter S component CbiN</shortName>
    </alternativeName>
</protein>
<dbReference type="PANTHER" id="PTHR38662:SF1">
    <property type="entry name" value="COBALT TRANSPORT PROTEIN CBIN"/>
    <property type="match status" value="1"/>
</dbReference>
<evidence type="ECO:0000256" key="3">
    <source>
        <dbReference type="ARBA" id="ARBA00022475"/>
    </source>
</evidence>
<dbReference type="Pfam" id="PF02553">
    <property type="entry name" value="CbiN"/>
    <property type="match status" value="1"/>
</dbReference>
<keyword evidence="1 10" id="KW-0171">Cobalt transport</keyword>
<gene>
    <name evidence="10" type="primary">cbiN</name>
    <name evidence="11" type="ORF">N5I32_08525</name>
</gene>
<comment type="caution">
    <text evidence="11">The sequence shown here is derived from an EMBL/GenBank/DDBJ whole genome shotgun (WGS) entry which is preliminary data.</text>
</comment>
<dbReference type="Proteomes" id="UP001205601">
    <property type="component" value="Unassembled WGS sequence"/>
</dbReference>
<keyword evidence="7 10" id="KW-0406">Ion transport</keyword>
<dbReference type="EMBL" id="JAOCQF010000001">
    <property type="protein sequence ID" value="MCT8329553.1"/>
    <property type="molecule type" value="Genomic_DNA"/>
</dbReference>
<keyword evidence="12" id="KW-1185">Reference proteome</keyword>
<evidence type="ECO:0000256" key="6">
    <source>
        <dbReference type="ARBA" id="ARBA00022989"/>
    </source>
</evidence>
<comment type="pathway">
    <text evidence="10">Cofactor biosynthesis; adenosylcobalamin biosynthesis.</text>
</comment>
<comment type="subunit">
    <text evidence="10">Forms an energy-coupling factor (ECF) transporter complex composed of an ATP-binding protein (A component, CbiO), a transmembrane protein (T component, CbiQ) and 2 possible substrate-capture proteins (S components, CbiM and CbiN) of unknown stoichimetry.</text>
</comment>
<dbReference type="HAMAP" id="MF_00330">
    <property type="entry name" value="CbiN"/>
    <property type="match status" value="1"/>
</dbReference>
<dbReference type="PANTHER" id="PTHR38662">
    <property type="entry name" value="COBALT TRANSPORT PROTEIN CBIN"/>
    <property type="match status" value="1"/>
</dbReference>
<evidence type="ECO:0000256" key="9">
    <source>
        <dbReference type="ARBA" id="ARBA00023285"/>
    </source>
</evidence>
<keyword evidence="8 10" id="KW-0472">Membrane</keyword>
<dbReference type="NCBIfam" id="NF002780">
    <property type="entry name" value="PRK02898.1"/>
    <property type="match status" value="1"/>
</dbReference>
<comment type="function">
    <text evidence="10">Part of the energy-coupling factor (ECF) transporter complex CbiMNOQ involved in cobalt import.</text>
</comment>
<evidence type="ECO:0000313" key="12">
    <source>
        <dbReference type="Proteomes" id="UP001205601"/>
    </source>
</evidence>
<evidence type="ECO:0000256" key="5">
    <source>
        <dbReference type="ARBA" id="ARBA00022692"/>
    </source>
</evidence>
<evidence type="ECO:0000256" key="2">
    <source>
        <dbReference type="ARBA" id="ARBA00022448"/>
    </source>
</evidence>
<keyword evidence="3 10" id="KW-1003">Cell membrane</keyword>
<proteinExistence type="inferred from homology"/>
<evidence type="ECO:0000256" key="4">
    <source>
        <dbReference type="ARBA" id="ARBA00022573"/>
    </source>
</evidence>
<organism evidence="11 12">
    <name type="scientific">Albidovulum sediminis</name>
    <dbReference type="NCBI Taxonomy" id="3066345"/>
    <lineage>
        <taxon>Bacteria</taxon>
        <taxon>Pseudomonadati</taxon>
        <taxon>Pseudomonadota</taxon>
        <taxon>Alphaproteobacteria</taxon>
        <taxon>Rhodobacterales</taxon>
        <taxon>Paracoccaceae</taxon>
        <taxon>Albidovulum</taxon>
    </lineage>
</organism>
<reference evidence="12" key="1">
    <citation type="submission" date="2023-07" db="EMBL/GenBank/DDBJ databases">
        <title>Defluviimonas sediminis sp. nov., isolated from mangrove sediment.</title>
        <authorList>
            <person name="Liu L."/>
            <person name="Li J."/>
            <person name="Huang Y."/>
            <person name="Pan J."/>
            <person name="Li M."/>
        </authorList>
    </citation>
    <scope>NUCLEOTIDE SEQUENCE [LARGE SCALE GENOMIC DNA]</scope>
    <source>
        <strain evidence="12">FT324</strain>
    </source>
</reference>
<accession>A0ABT2NKV0</accession>
<comment type="similarity">
    <text evidence="10">Belongs to the CbiN family.</text>
</comment>
<evidence type="ECO:0000256" key="7">
    <source>
        <dbReference type="ARBA" id="ARBA00023065"/>
    </source>
</evidence>
<feature type="transmembrane region" description="Helical" evidence="10">
    <location>
        <begin position="60"/>
        <end position="80"/>
    </location>
</feature>
<evidence type="ECO:0000256" key="1">
    <source>
        <dbReference type="ARBA" id="ARBA00022426"/>
    </source>
</evidence>
<evidence type="ECO:0000256" key="8">
    <source>
        <dbReference type="ARBA" id="ARBA00023136"/>
    </source>
</evidence>
<evidence type="ECO:0000256" key="10">
    <source>
        <dbReference type="HAMAP-Rule" id="MF_00330"/>
    </source>
</evidence>
<keyword evidence="2 10" id="KW-0813">Transport</keyword>
<dbReference type="RefSeq" id="WP_261494972.1">
    <property type="nucleotide sequence ID" value="NZ_JAOCQF010000001.1"/>
</dbReference>
<dbReference type="NCBIfam" id="TIGR01165">
    <property type="entry name" value="cbiN"/>
    <property type="match status" value="1"/>
</dbReference>
<keyword evidence="5 10" id="KW-0812">Transmembrane</keyword>
<dbReference type="InterPro" id="IPR003705">
    <property type="entry name" value="CbiN"/>
</dbReference>
<comment type="caution">
    <text evidence="10">Lacks conserved residue(s) required for the propagation of feature annotation.</text>
</comment>
<keyword evidence="9 10" id="KW-0170">Cobalt</keyword>
<keyword evidence="6 10" id="KW-1133">Transmembrane helix</keyword>
<name>A0ABT2NKV0_9RHOB</name>
<sequence>MRFSRSSWMLLGVAALVIVPLLMGGEFAGADGQAAAAIEEANPGFTPWFTPIWTPPSGEVEGLFFALQAALGALIVGYAIGRRHGRAQAEAERDGPTPPETQKS</sequence>
<evidence type="ECO:0000313" key="11">
    <source>
        <dbReference type="EMBL" id="MCT8329553.1"/>
    </source>
</evidence>
<keyword evidence="4 10" id="KW-0169">Cobalamin biosynthesis</keyword>
<comment type="subcellular location">
    <subcellularLocation>
        <location evidence="10">Cell membrane</location>
        <topology evidence="10">Multi-pass membrane protein</topology>
    </subcellularLocation>
</comment>